<dbReference type="InterPro" id="IPR013320">
    <property type="entry name" value="ConA-like_dom_sf"/>
</dbReference>
<gene>
    <name evidence="2" type="ORF">NJT12_14695</name>
</gene>
<reference evidence="2 3" key="1">
    <citation type="journal article" date="2023" name="Chemosphere">
        <title>Whole genome analysis of Flavobacterium aziz-sancarii sp. nov., isolated from Ardley Island (Antarctica), revealed a rich resistome and bioremediation potential.</title>
        <authorList>
            <person name="Otur C."/>
            <person name="Okay S."/>
            <person name="Kurt-Kizildogan A."/>
        </authorList>
    </citation>
    <scope>NUCLEOTIDE SEQUENCE [LARGE SCALE GENOMIC DNA]</scope>
    <source>
        <strain evidence="2 3">AC</strain>
    </source>
</reference>
<dbReference type="Pfam" id="PF13385">
    <property type="entry name" value="Laminin_G_3"/>
    <property type="match status" value="1"/>
</dbReference>
<dbReference type="CDD" id="cd00063">
    <property type="entry name" value="FN3"/>
    <property type="match status" value="1"/>
</dbReference>
<dbReference type="SMART" id="SM00710">
    <property type="entry name" value="PbH1"/>
    <property type="match status" value="12"/>
</dbReference>
<dbReference type="SUPFAM" id="SSF49299">
    <property type="entry name" value="PKD domain"/>
    <property type="match status" value="1"/>
</dbReference>
<dbReference type="InterPro" id="IPR035986">
    <property type="entry name" value="PKD_dom_sf"/>
</dbReference>
<dbReference type="SUPFAM" id="SSF49899">
    <property type="entry name" value="Concanavalin A-like lectins/glucanases"/>
    <property type="match status" value="1"/>
</dbReference>
<dbReference type="Proteomes" id="UP001212170">
    <property type="component" value="Unassembled WGS sequence"/>
</dbReference>
<evidence type="ECO:0000313" key="3">
    <source>
        <dbReference type="Proteomes" id="UP001212170"/>
    </source>
</evidence>
<dbReference type="InterPro" id="IPR006626">
    <property type="entry name" value="PbH1"/>
</dbReference>
<proteinExistence type="predicted"/>
<dbReference type="Gene3D" id="2.60.120.200">
    <property type="match status" value="1"/>
</dbReference>
<dbReference type="InterPro" id="IPR003961">
    <property type="entry name" value="FN3_dom"/>
</dbReference>
<dbReference type="SMART" id="SM00060">
    <property type="entry name" value="FN3"/>
    <property type="match status" value="1"/>
</dbReference>
<dbReference type="PROSITE" id="PS50853">
    <property type="entry name" value="FN3"/>
    <property type="match status" value="1"/>
</dbReference>
<keyword evidence="3" id="KW-1185">Reference proteome</keyword>
<evidence type="ECO:0000259" key="1">
    <source>
        <dbReference type="PROSITE" id="PS50853"/>
    </source>
</evidence>
<protein>
    <recommendedName>
        <fullName evidence="1">Fibronectin type-III domain-containing protein</fullName>
    </recommendedName>
</protein>
<dbReference type="Gene3D" id="2.60.40.10">
    <property type="entry name" value="Immunoglobulins"/>
    <property type="match status" value="2"/>
</dbReference>
<sequence>MKTKIIFALSCRCMLVIFLLLSVNTKLFSQSITNYAFVGTTAAGFTPITGGNTTTWTGSTDDAVSALIPIGFDFWYMGIRYTTIGATTNGWLTLGTVATDFVYNNNLSASGSPRPVIAPLWDDLDIVSTANVTYRTAGAVGNRVFTIQYLNTEWNYLALGAVCSFQVNFYETTGKIEFVYRSDAFAVNAPSASIGITTAATGSGNFLSVNNAGTSVSSTTVATVTTKRVTGRTYGFTSPIPITPGNLSFSAITLSSMTLNWNDLSTNERGFVIYRSTDGVNYSFISQTAAGATSSLQTGLTAATTYYWKVYAITEGAMSSALNGTQATTCNGPVISQLPVTNLISYYKFEGNAADATGNNSGTLQGGTPTPSVDRFNNAGKAYAFNGTTNYISTTNLYVNPASVSVSSWFKTTSAIGGALIGFSSLQTGAGGTRDRFVYMTGTGVLYFGVAPGAVKKYINTTTAYNDGNWHMVTATLGGGGMKLYIDGVLSASDLTVTAAETTTGYWRLGYSDISTWPNESSSYFFQGTLDDMVVYHRELSASEVSVLYNSPDGAGSNSPVCAGANLNLTASSISGASYSWTGPNGFTSLLQNPSLTYSAAYAGTYTVQVNVAGCAVTTTAYTNVVSTTSSGQWTGNVSNDWANAANWCSGTLPTAATDVVITAGAARMPNISTSVNSRSLTINNGANLTLAVSGTLNIAGSLINNGTFTNTGTVNFNGTTGQQTFSGLTSFFNLTLSNSSGLLLPLGITINNDLIIAAGTLNANNFNISIAGNWTNNTSGTAFTAGTGTVSFNSTTAKVIGGTFSTTFNNLIIANVGNTVSLAVNASITGNLWVNTGTFDLGAFTANRATAGGTLTLANNATLKIGGTNTYPSNYTTNTLVTASTVEYSGTNQIVANQVYGNLRLSSSGGLAVKTFPVTALTIIGNLTSAIGAGTSVIFTAGSAITINGNTVIGASTTFNGGSFIHNVGGNWINNGTFNGNTGTVIFTGSGTTVSGPGTQNFNSLTVAASLVSFSAEGLTLSGNLATTGSGSFIQASGGTLTMTGTGVTISGVSISVDNLAISGSVTTTSSIILTGNLAVSGSFTASTGTIIMSGTSKSISGSGTKTFYILSLTGTVTTAVNFSISSVLLVYGSLTASAGTVTFTGTSSLSGIANLFNVTINGTSFQLSANANLGIAGALTVTAGTLNVSATPNTINFNGSGAQSINAITYNNLVTSNAGTKTAAGAITVNNDITIGLGTTFIAGTFTHSIYNNWYNNGIFTAGTSTVQFLGSQNSVISGATTFNIVTVNNTSSAITLTLLSNISVATINMTSGTVHTGTNTLIITTTRTGNGIILGTITRNHAFSSGTSYAFEGPNNLITFTLASAINSVTITAISAPVSDFPFNGSINRTYTVTIPSGTYDNATLRLHYEDNELNGSNESTMALWHYNGASWGYSGKTFNNTTSNYVEQTLLLNITNRWTISDNSNVVQWNGSVSTDWNTAANWTVTQGSASAPPAATDIVNLGTATFTNQPTISTAVTVKNINFGSQKSVTLSMAAGGSLVSSNMNGIWSTNATHTLNVNAQTISVNGDLALSDGTSGHAINLNIDSGTLNIIGALTENGNANITFTGAGNLNIGGDFNYVNGIFTPGSGTVTYNGSSNQNVGIVNYNNLMINKTVANAIAVSALTIAGDLNITAGEFDSNAASVIAGNVNIASGTIFQNNSTVSVGGNWNNNGSFASNNSGTSVIFNGTGTQTISTTSFNNLVFNKPVGTLATLTGNVTINGNLNGTSGTLDIQSYYFNRITQGGTATLNDDATLIIGADNAPNNFSNYILSTGSSVVFNGIGTQHLLLPGVVYGNIIFRNSGTKILYTPITVKNNLTIESTAIFNAGANTITLNGNWFNNGTFVPAASTLLLTGATKTITGDTTFNGLTVTGSYTILNNVTFNGLLNITSSGSLSGGAGISTVVNADLINSGTLYTLGTTTFTGTILQTLSLINAVTTVAITVNFNGSVSPVLNSTSAPQFGYLNINNTAGVNASVGWTIAYALTIGSGASFNAGISTHNLLGTLTNNGIITSAGTFNFIPSSAVMLNMGTNFSSTGTVVFGGTGAITLAGNPVSLQNVLISNTNPAGITSVSNLTIKNNFTINNGSVFNAGIYNYLLGGNLLNNGTLNSGTSIFTLNGSAAQDLYCISPLYGLIINNSSGIVTMSTNITVNNTLSFTTGKIKTGNYVVIQPAAGSVLGAAQNTGWIYGSLQKNTGTGVITKTFEIGNSTNYLPVSVAFANISTSGDLTVSTIEGDQPSISNSLINPDKSVNRYWTINNNGIIFSTANVIFNYLAADLDVGAVTNAFVLGEYNSGSWNYPMVTALTATSLTAGGITNFADFQIGQLTISIKTWDGGAGTINWGDAANWNVDGVPTVNDNVQLTGAYIININVPAITKSLLLSDPDLVLSTIGVNTLSISGDLTLASGTFNMAGAFPSITGLVDVSAGTVGFTGLGSQTIPAYNYYNLVSSSTGTRVFASTGIIGITNTFTPGVNSYTVAGSTVSYNGNGAQTIAATAYNNLTLDNAGIKTFAAGVTRITGSLINAGTITPDALSNAGTISYNGTSDQTIADMVYYNLDASNPSGIVTLHDVTVNKVFSVSLGAVHIGSTNDEHKINVYDDIIIASGATLTISPSSDATHSINIAGDIINNGVMDMTADSNSLATVSFIRDGNQTISGSGISDFHQIIVNQGYNNANILDVTTSGFVVPIGFLTLSNGTFKLDNTSLDITPFAADIVSDHYLIPSSAGLWVNAGTVNSSSMNWTVAGSVQVTGGTLNMGNATDNVVIPKNQAQFSVSAGTLNLASSISNPGATWNFNMQGGIMNVNTFGSTLSSIVPFNMDVVTDAFNVSGGTIVIQNSGGTAGQNLGYQNLSAAGTGFTGGMLQMGNSATAGTQIMGINTTRPLFNLQVSNAGVTVPLVGNDLTVKNNVTITAGTLDINDRLIAIGGNITSSGNFIVNEGTVEMNGTNPQTIAASAFTGNLIRNLTIANPAGVGLAGPLNLTEILLVNTGTLSSAGNLTLISTVDKTALIDGSGQGAVSGNVTMQRYLVAGFGYKYFSSPFQNVTVNSFASTVDLNAGFPNFYNYIENKLSSGFTSYTNPSNPLYPMQGYAADFGSATVQKTVIMTGLVNNGSLSTTLYNNNQPYTKGFNLVGNPYPSPVNWDSPTGWNKTNIDNAIYFFNSGAVSQYTGAYSSYINGVSSDGLTVPIIASMQGFFIHVSDGAYPVAGTLAINNTARTDDLSPVFHKSTMRTANSDSDRILIRISANFSDHTQSADPLVVYRANEASSNFDKSYDAIKLMNIDDQLPNLYSIAADNSKLVINGLSTIDGATVIPLGIKTERDGTISFNLRDIENLPVHLNLYLRDTQTGISKDLQKDPVYSVNLKKGIIENRFFLFFKAVDGVIENNDNIFMAYGSGVDMFIKIKLVDEQPGKLLIHNILGQEISSTPISGNGEYNLGHLTSNLVYFVSFITSGSKYTVKIITAEQ</sequence>
<dbReference type="RefSeq" id="WP_271336674.1">
    <property type="nucleotide sequence ID" value="NZ_JAMZNK010000024.1"/>
</dbReference>
<comment type="caution">
    <text evidence="2">The sequence shown here is derived from an EMBL/GenBank/DDBJ whole genome shotgun (WGS) entry which is preliminary data.</text>
</comment>
<name>A0ABT4WE49_9FLAO</name>
<accession>A0ABT4WE49</accession>
<dbReference type="InterPro" id="IPR013783">
    <property type="entry name" value="Ig-like_fold"/>
</dbReference>
<dbReference type="EMBL" id="JAMZNK010000024">
    <property type="protein sequence ID" value="MDA6070863.1"/>
    <property type="molecule type" value="Genomic_DNA"/>
</dbReference>
<organism evidence="2 3">
    <name type="scientific">Flavobacterium azizsancarii</name>
    <dbReference type="NCBI Taxonomy" id="2961580"/>
    <lineage>
        <taxon>Bacteria</taxon>
        <taxon>Pseudomonadati</taxon>
        <taxon>Bacteroidota</taxon>
        <taxon>Flavobacteriia</taxon>
        <taxon>Flavobacteriales</taxon>
        <taxon>Flavobacteriaceae</taxon>
        <taxon>Flavobacterium</taxon>
    </lineage>
</organism>
<dbReference type="SUPFAM" id="SSF49265">
    <property type="entry name" value="Fibronectin type III"/>
    <property type="match status" value="1"/>
</dbReference>
<feature type="domain" description="Fibronectin type-III" evidence="1">
    <location>
        <begin position="243"/>
        <end position="332"/>
    </location>
</feature>
<dbReference type="InterPro" id="IPR036116">
    <property type="entry name" value="FN3_sf"/>
</dbReference>
<evidence type="ECO:0000313" key="2">
    <source>
        <dbReference type="EMBL" id="MDA6070863.1"/>
    </source>
</evidence>